<dbReference type="Gene3D" id="3.60.15.10">
    <property type="entry name" value="Ribonuclease Z/Hydroxyacylglutathione hydrolase-like"/>
    <property type="match status" value="1"/>
</dbReference>
<dbReference type="AlphaFoldDB" id="A0A511N7M1"/>
<dbReference type="EMBL" id="BJXB01000020">
    <property type="protein sequence ID" value="GEM48411.1"/>
    <property type="molecule type" value="Genomic_DNA"/>
</dbReference>
<dbReference type="SUPFAM" id="SSF56281">
    <property type="entry name" value="Metallo-hydrolase/oxidoreductase"/>
    <property type="match status" value="1"/>
</dbReference>
<dbReference type="InterPro" id="IPR036866">
    <property type="entry name" value="RibonucZ/Hydroxyglut_hydro"/>
</dbReference>
<dbReference type="InterPro" id="IPR001279">
    <property type="entry name" value="Metallo-B-lactamas"/>
</dbReference>
<name>A0A511N7M1_DEIC1</name>
<dbReference type="OrthoDB" id="9781189at2"/>
<evidence type="ECO:0000259" key="1">
    <source>
        <dbReference type="Pfam" id="PF12706"/>
    </source>
</evidence>
<dbReference type="RefSeq" id="WP_146887467.1">
    <property type="nucleotide sequence ID" value="NZ_BJXB01000020.1"/>
</dbReference>
<reference evidence="2 3" key="1">
    <citation type="submission" date="2019-07" db="EMBL/GenBank/DDBJ databases">
        <title>Whole genome shotgun sequence of Deinococcus cellulosilyticus NBRC 106333.</title>
        <authorList>
            <person name="Hosoyama A."/>
            <person name="Uohara A."/>
            <person name="Ohji S."/>
            <person name="Ichikawa N."/>
        </authorList>
    </citation>
    <scope>NUCLEOTIDE SEQUENCE [LARGE SCALE GENOMIC DNA]</scope>
    <source>
        <strain evidence="2 3">NBRC 106333</strain>
    </source>
</reference>
<proteinExistence type="predicted"/>
<comment type="caution">
    <text evidence="2">The sequence shown here is derived from an EMBL/GenBank/DDBJ whole genome shotgun (WGS) entry which is preliminary data.</text>
</comment>
<dbReference type="PANTHER" id="PTHR42663">
    <property type="entry name" value="HYDROLASE C777.06C-RELATED-RELATED"/>
    <property type="match status" value="1"/>
</dbReference>
<feature type="domain" description="Metallo-beta-lactamase" evidence="1">
    <location>
        <begin position="46"/>
        <end position="252"/>
    </location>
</feature>
<dbReference type="PANTHER" id="PTHR42663:SF6">
    <property type="entry name" value="HYDROLASE C777.06C-RELATED"/>
    <property type="match status" value="1"/>
</dbReference>
<evidence type="ECO:0000313" key="2">
    <source>
        <dbReference type="EMBL" id="GEM48411.1"/>
    </source>
</evidence>
<dbReference type="Proteomes" id="UP000321306">
    <property type="component" value="Unassembled WGS sequence"/>
</dbReference>
<organism evidence="2 3">
    <name type="scientific">Deinococcus cellulosilyticus (strain DSM 18568 / NBRC 106333 / KACC 11606 / 5516J-15)</name>
    <dbReference type="NCBI Taxonomy" id="1223518"/>
    <lineage>
        <taxon>Bacteria</taxon>
        <taxon>Thermotogati</taxon>
        <taxon>Deinococcota</taxon>
        <taxon>Deinococci</taxon>
        <taxon>Deinococcales</taxon>
        <taxon>Deinococcaceae</taxon>
        <taxon>Deinococcus</taxon>
    </lineage>
</organism>
<keyword evidence="3" id="KW-1185">Reference proteome</keyword>
<accession>A0A511N7M1</accession>
<gene>
    <name evidence="2" type="ORF">DC3_40460</name>
</gene>
<evidence type="ECO:0000313" key="3">
    <source>
        <dbReference type="Proteomes" id="UP000321306"/>
    </source>
</evidence>
<dbReference type="Pfam" id="PF12706">
    <property type="entry name" value="Lactamase_B_2"/>
    <property type="match status" value="1"/>
</dbReference>
<protein>
    <recommendedName>
        <fullName evidence="1">Metallo-beta-lactamase domain-containing protein</fullName>
    </recommendedName>
</protein>
<sequence length="284" mass="31090">MELTFLGTAADSAYPLPFCGCPTCQHARARGGKNIRRRSSVMVNRDLLIDLGPDSIQAMLTSGFDPSQVRFLLQTHPHHDHFDPNHLITRIPDYGGICLAPLTLVASPGTLQRMTTMMQATGFEGDLLQAETQHLLSLQVQPIQAGGSRTLGGYHITAFQANHDHGAESLIYAVQSRGRALLYATDTDTLLEPTLGQLSASGLRFAVVVLDHTYGPGCDGGGHLNADRFRDTVAWLRGADLLEEDARIYATHLSHEGNPEHEELERDAHQHGYLIPWDGLTLQV</sequence>